<proteinExistence type="predicted"/>
<gene>
    <name evidence="2" type="ORF">KUCA_T00000443001</name>
</gene>
<dbReference type="GeneID" id="34517885"/>
<dbReference type="OrthoDB" id="24630at2759"/>
<reference evidence="2" key="1">
    <citation type="submission" date="2013-12" db="EMBL/GenBank/DDBJ databases">
        <authorList>
            <person name="Genoscope - CEA"/>
        </authorList>
    </citation>
    <scope>NUCLEOTIDE SEQUENCE</scope>
    <source>
        <strain evidence="2">CBS 1993</strain>
    </source>
</reference>
<dbReference type="PANTHER" id="PTHR13016">
    <property type="entry name" value="AMMECR1 HOMOLOG"/>
    <property type="match status" value="1"/>
</dbReference>
<protein>
    <recommendedName>
        <fullName evidence="1">AMMECR1 domain-containing protein</fullName>
    </recommendedName>
</protein>
<dbReference type="RefSeq" id="XP_022456497.1">
    <property type="nucleotide sequence ID" value="XM_022604983.1"/>
</dbReference>
<dbReference type="HOGENOM" id="CLU_052828_3_0_1"/>
<dbReference type="InterPro" id="IPR023473">
    <property type="entry name" value="AMMECR1"/>
</dbReference>
<keyword evidence="3" id="KW-1185">Reference proteome</keyword>
<accession>W6MRM1</accession>
<dbReference type="PANTHER" id="PTHR13016:SF0">
    <property type="entry name" value="AMME SYNDROME CANDIDATE GENE 1 PROTEIN"/>
    <property type="match status" value="1"/>
</dbReference>
<dbReference type="Pfam" id="PF01871">
    <property type="entry name" value="AMMECR1"/>
    <property type="match status" value="1"/>
</dbReference>
<dbReference type="PROSITE" id="PS51112">
    <property type="entry name" value="AMMECR1"/>
    <property type="match status" value="1"/>
</dbReference>
<dbReference type="Proteomes" id="UP000019384">
    <property type="component" value="Unassembled WGS sequence"/>
</dbReference>
<evidence type="ECO:0000313" key="3">
    <source>
        <dbReference type="Proteomes" id="UP000019384"/>
    </source>
</evidence>
<dbReference type="EMBL" id="HG793125">
    <property type="protein sequence ID" value="CDK24480.1"/>
    <property type="molecule type" value="Genomic_DNA"/>
</dbReference>
<feature type="domain" description="AMMECR1" evidence="1">
    <location>
        <begin position="1"/>
        <end position="196"/>
    </location>
</feature>
<dbReference type="InterPro" id="IPR027485">
    <property type="entry name" value="AMMECR1_N"/>
</dbReference>
<dbReference type="AlphaFoldDB" id="W6MRM1"/>
<dbReference type="SUPFAM" id="SSF143447">
    <property type="entry name" value="AMMECR1-like"/>
    <property type="match status" value="1"/>
</dbReference>
<evidence type="ECO:0000259" key="1">
    <source>
        <dbReference type="PROSITE" id="PS51112"/>
    </source>
</evidence>
<name>W6MRM1_9ASCO</name>
<dbReference type="InterPro" id="IPR036071">
    <property type="entry name" value="AMMECR1_dom_sf"/>
</dbReference>
<dbReference type="STRING" id="1382522.W6MRM1"/>
<dbReference type="NCBIfam" id="TIGR00296">
    <property type="entry name" value="TIGR00296 family protein"/>
    <property type="match status" value="1"/>
</dbReference>
<evidence type="ECO:0000313" key="2">
    <source>
        <dbReference type="EMBL" id="CDK24480.1"/>
    </source>
</evidence>
<organism evidence="2 3">
    <name type="scientific">Kuraishia capsulata CBS 1993</name>
    <dbReference type="NCBI Taxonomy" id="1382522"/>
    <lineage>
        <taxon>Eukaryota</taxon>
        <taxon>Fungi</taxon>
        <taxon>Dikarya</taxon>
        <taxon>Ascomycota</taxon>
        <taxon>Saccharomycotina</taxon>
        <taxon>Pichiomycetes</taxon>
        <taxon>Pichiales</taxon>
        <taxon>Pichiaceae</taxon>
        <taxon>Kuraishia</taxon>
    </lineage>
</organism>
<dbReference type="InterPro" id="IPR002733">
    <property type="entry name" value="AMMECR1_domain"/>
</dbReference>
<reference evidence="2" key="2">
    <citation type="submission" date="2014-02" db="EMBL/GenBank/DDBJ databases">
        <title>Complete DNA sequence of /Kuraishia capsulata/ illustrates novel genomic features among budding yeasts (/Saccharomycotina/).</title>
        <authorList>
            <person name="Morales L."/>
            <person name="Noel B."/>
            <person name="Porcel B."/>
            <person name="Marcet-Houben M."/>
            <person name="Hullo M-F."/>
            <person name="Sacerdot C."/>
            <person name="Tekaia F."/>
            <person name="Leh-Louis V."/>
            <person name="Despons L."/>
            <person name="Khanna V."/>
            <person name="Aury J-M."/>
            <person name="Barbe V."/>
            <person name="Couloux A."/>
            <person name="Labadie K."/>
            <person name="Pelletier E."/>
            <person name="Souciet J-L."/>
            <person name="Boekhout T."/>
            <person name="Gabaldon T."/>
            <person name="Wincker P."/>
            <person name="Dujon B."/>
        </authorList>
    </citation>
    <scope>NUCLEOTIDE SEQUENCE</scope>
    <source>
        <strain evidence="2">CBS 1993</strain>
    </source>
</reference>
<dbReference type="Gene3D" id="3.30.700.20">
    <property type="entry name" value="Hypothetical protein ph0010, domain 1"/>
    <property type="match status" value="1"/>
</dbReference>
<sequence length="202" mass="22732">MISPYAAYAFDSLFARLTHKSPIGLSRLKALCGVEEQDQHCPLFVTWNTITDDAEDKSLRGCIGNFGNLELESGIKEYALIAALEDTRFEPIVPEELPSLECDVTLLKHFEKADNPLDWELGKHGVRISFSSSHQQFSATFLPDVAVEQGWDKNETLDHLVRKAGSRGDWRNLDIILTRYQGIKTSITYGEYVTLRGQLGLK</sequence>